<organism evidence="2 3">
    <name type="scientific">Novosphingobium organovorum</name>
    <dbReference type="NCBI Taxonomy" id="2930092"/>
    <lineage>
        <taxon>Bacteria</taxon>
        <taxon>Pseudomonadati</taxon>
        <taxon>Pseudomonadota</taxon>
        <taxon>Alphaproteobacteria</taxon>
        <taxon>Sphingomonadales</taxon>
        <taxon>Sphingomonadaceae</taxon>
        <taxon>Novosphingobium</taxon>
    </lineage>
</organism>
<keyword evidence="3" id="KW-1185">Reference proteome</keyword>
<reference evidence="2" key="1">
    <citation type="submission" date="2022-03" db="EMBL/GenBank/DDBJ databases">
        <title>Identification of a novel bacterium isolated from mangrove sediments.</title>
        <authorList>
            <person name="Pan X."/>
        </authorList>
    </citation>
    <scope>NUCLEOTIDE SEQUENCE</scope>
    <source>
        <strain evidence="2">B1949</strain>
    </source>
</reference>
<dbReference type="EMBL" id="JALHLF010000039">
    <property type="protein sequence ID" value="MCJ2183271.1"/>
    <property type="molecule type" value="Genomic_DNA"/>
</dbReference>
<evidence type="ECO:0000313" key="3">
    <source>
        <dbReference type="Proteomes" id="UP001162881"/>
    </source>
</evidence>
<dbReference type="Gene3D" id="3.40.50.300">
    <property type="entry name" value="P-loop containing nucleotide triphosphate hydrolases"/>
    <property type="match status" value="1"/>
</dbReference>
<dbReference type="SUPFAM" id="SSF52540">
    <property type="entry name" value="P-loop containing nucleoside triphosphate hydrolases"/>
    <property type="match status" value="1"/>
</dbReference>
<name>A0ABT0BEQ7_9SPHN</name>
<evidence type="ECO:0008006" key="4">
    <source>
        <dbReference type="Google" id="ProtNLM"/>
    </source>
</evidence>
<evidence type="ECO:0000313" key="2">
    <source>
        <dbReference type="EMBL" id="MCJ2183271.1"/>
    </source>
</evidence>
<comment type="caution">
    <text evidence="2">The sequence shown here is derived from an EMBL/GenBank/DDBJ whole genome shotgun (WGS) entry which is preliminary data.</text>
</comment>
<protein>
    <recommendedName>
        <fullName evidence="4">Thymidylate kinase</fullName>
    </recommendedName>
</protein>
<evidence type="ECO:0000256" key="1">
    <source>
        <dbReference type="SAM" id="MobiDB-lite"/>
    </source>
</evidence>
<sequence length="266" mass="29103">MSYHNFSRDFVSPDARDVASSPPIPEAHRNPETGSFRQGPAPCVALVGCDGSGKSTLARDLVSLLDRHSPTTSVYLGLGTGELGLRIARLPLIGRVAERFLSQKANKAHDNPEKRLPGLATALVMFAFSLARMRRFRKLVGLRALGVQVVTDRFPQAEIAGSFDGPGLVWTRKGSRAVEQLARWEHSLYEHMAAIRPTLVIRLNVDVDTAMNRKPDHKRALLEKKMGVIPKLTFGGAPIVDVDASRPYNEVLDTVLGVLGRYGMTA</sequence>
<feature type="region of interest" description="Disordered" evidence="1">
    <location>
        <begin position="13"/>
        <end position="36"/>
    </location>
</feature>
<proteinExistence type="predicted"/>
<dbReference type="RefSeq" id="WP_244020897.1">
    <property type="nucleotide sequence ID" value="NZ_JALHLF010000039.1"/>
</dbReference>
<dbReference type="InterPro" id="IPR027417">
    <property type="entry name" value="P-loop_NTPase"/>
</dbReference>
<accession>A0ABT0BEQ7</accession>
<gene>
    <name evidence="2" type="ORF">MTR62_11295</name>
</gene>
<dbReference type="Proteomes" id="UP001162881">
    <property type="component" value="Unassembled WGS sequence"/>
</dbReference>